<dbReference type="EMBL" id="AWFB01000003">
    <property type="protein sequence ID" value="RAN35694.1"/>
    <property type="molecule type" value="Genomic_DNA"/>
</dbReference>
<reference evidence="2 3" key="1">
    <citation type="submission" date="2013-04" db="EMBL/GenBank/DDBJ databases">
        <title>Hyphomonas sp. T24B3 Genome Sequencing.</title>
        <authorList>
            <person name="Lai Q."/>
            <person name="Shao Z."/>
        </authorList>
    </citation>
    <scope>NUCLEOTIDE SEQUENCE [LARGE SCALE GENOMIC DNA]</scope>
    <source>
        <strain evidence="2 3">T24B3</strain>
    </source>
</reference>
<dbReference type="STRING" id="1280941.HY2_06715"/>
<dbReference type="RefSeq" id="WP_051595136.1">
    <property type="nucleotide sequence ID" value="NZ_AWFA01000089.1"/>
</dbReference>
<dbReference type="Pfam" id="PF01569">
    <property type="entry name" value="PAP2"/>
    <property type="match status" value="1"/>
</dbReference>
<dbReference type="InterPro" id="IPR000326">
    <property type="entry name" value="PAP2/HPO"/>
</dbReference>
<accession>A0A062TUL8</accession>
<proteinExistence type="predicted"/>
<evidence type="ECO:0000313" key="3">
    <source>
        <dbReference type="Proteomes" id="UP000249123"/>
    </source>
</evidence>
<dbReference type="SUPFAM" id="SSF48317">
    <property type="entry name" value="Acid phosphatase/Vanadium-dependent haloperoxidase"/>
    <property type="match status" value="1"/>
</dbReference>
<feature type="domain" description="Phosphatidic acid phosphatase type 2/haloperoxidase" evidence="1">
    <location>
        <begin position="86"/>
        <end position="197"/>
    </location>
</feature>
<dbReference type="Proteomes" id="UP000249123">
    <property type="component" value="Unassembled WGS sequence"/>
</dbReference>
<comment type="caution">
    <text evidence="2">The sequence shown here is derived from an EMBL/GenBank/DDBJ whole genome shotgun (WGS) entry which is preliminary data.</text>
</comment>
<sequence>MTGLKPYAATAALSLIIITALALGVQNIWPLDHLDRAITDQIADLRTPLLNEVMLVITALGDSRFLILVSLVTIGALLIARAWKEAGLFATAFLLTPLIVKLIKSTIARPRPTVDLYGGVESFSFPSGHTTNSALIYGALALLSMAVFKRLPGRLLAVAFATLAVMIALSRIYLGAHWPSDTLAGLALAALMLTAIAALTEGDRLPNAARHVPVALMLLTLAFPLYLFIALPHARELYTALHAQ</sequence>
<dbReference type="AlphaFoldDB" id="A0A062TUL8"/>
<dbReference type="PANTHER" id="PTHR14969">
    <property type="entry name" value="SPHINGOSINE-1-PHOSPHATE PHOSPHOHYDROLASE"/>
    <property type="match status" value="1"/>
</dbReference>
<accession>A0A328K2L9</accession>
<dbReference type="OrthoDB" id="9801622at2"/>
<dbReference type="PANTHER" id="PTHR14969:SF13">
    <property type="entry name" value="AT30094P"/>
    <property type="match status" value="1"/>
</dbReference>
<dbReference type="Gene3D" id="1.20.144.10">
    <property type="entry name" value="Phosphatidic acid phosphatase type 2/haloperoxidase"/>
    <property type="match status" value="2"/>
</dbReference>
<organism evidence="2 3">
    <name type="scientific">Hyphomonas pacifica</name>
    <dbReference type="NCBI Taxonomy" id="1280941"/>
    <lineage>
        <taxon>Bacteria</taxon>
        <taxon>Pseudomonadati</taxon>
        <taxon>Pseudomonadota</taxon>
        <taxon>Alphaproteobacteria</taxon>
        <taxon>Hyphomonadales</taxon>
        <taxon>Hyphomonadaceae</taxon>
        <taxon>Hyphomonas</taxon>
    </lineage>
</organism>
<dbReference type="InterPro" id="IPR036938">
    <property type="entry name" value="PAP2/HPO_sf"/>
</dbReference>
<dbReference type="eggNOG" id="COG0671">
    <property type="taxonomic scope" value="Bacteria"/>
</dbReference>
<gene>
    <name evidence="2" type="ORF">HY3_07685</name>
</gene>
<dbReference type="CDD" id="cd03392">
    <property type="entry name" value="PAP2_like_2"/>
    <property type="match status" value="1"/>
</dbReference>
<evidence type="ECO:0000313" key="2">
    <source>
        <dbReference type="EMBL" id="RAN35694.1"/>
    </source>
</evidence>
<protein>
    <recommendedName>
        <fullName evidence="1">Phosphatidic acid phosphatase type 2/haloperoxidase domain-containing protein</fullName>
    </recommendedName>
</protein>
<evidence type="ECO:0000259" key="1">
    <source>
        <dbReference type="SMART" id="SM00014"/>
    </source>
</evidence>
<dbReference type="SMART" id="SM00014">
    <property type="entry name" value="acidPPc"/>
    <property type="match status" value="1"/>
</dbReference>
<keyword evidence="3" id="KW-1185">Reference proteome</keyword>
<name>A0A062TUL8_9PROT</name>